<proteinExistence type="predicted"/>
<dbReference type="EMBL" id="BAABHS010000060">
    <property type="protein sequence ID" value="GAA4996282.1"/>
    <property type="molecule type" value="Genomic_DNA"/>
</dbReference>
<name>A0ABP9IEZ9_9ACTN</name>
<evidence type="ECO:0000313" key="2">
    <source>
        <dbReference type="Proteomes" id="UP001500466"/>
    </source>
</evidence>
<evidence type="ECO:0000313" key="1">
    <source>
        <dbReference type="EMBL" id="GAA4996282.1"/>
    </source>
</evidence>
<dbReference type="Proteomes" id="UP001500466">
    <property type="component" value="Unassembled WGS sequence"/>
</dbReference>
<gene>
    <name evidence="1" type="ORF">GCM10023205_81850</name>
</gene>
<accession>A0ABP9IEZ9</accession>
<sequence>MTDALSLDTGDDTTCWGWTAADEVSTAGASTPAAQAQRQDWFGSVGRLSVSFSLNLGPLCSSKWLDLSGFSLIPVTWAAFA</sequence>
<keyword evidence="2" id="KW-1185">Reference proteome</keyword>
<organism evidence="1 2">
    <name type="scientific">Yinghuangia aomiensis</name>
    <dbReference type="NCBI Taxonomy" id="676205"/>
    <lineage>
        <taxon>Bacteria</taxon>
        <taxon>Bacillati</taxon>
        <taxon>Actinomycetota</taxon>
        <taxon>Actinomycetes</taxon>
        <taxon>Kitasatosporales</taxon>
        <taxon>Streptomycetaceae</taxon>
        <taxon>Yinghuangia</taxon>
    </lineage>
</organism>
<protein>
    <submittedName>
        <fullName evidence="1">Uncharacterized protein</fullName>
    </submittedName>
</protein>
<reference evidence="2" key="1">
    <citation type="journal article" date="2019" name="Int. J. Syst. Evol. Microbiol.">
        <title>The Global Catalogue of Microorganisms (GCM) 10K type strain sequencing project: providing services to taxonomists for standard genome sequencing and annotation.</title>
        <authorList>
            <consortium name="The Broad Institute Genomics Platform"/>
            <consortium name="The Broad Institute Genome Sequencing Center for Infectious Disease"/>
            <person name="Wu L."/>
            <person name="Ma J."/>
        </authorList>
    </citation>
    <scope>NUCLEOTIDE SEQUENCE [LARGE SCALE GENOMIC DNA]</scope>
    <source>
        <strain evidence="2">JCM 17986</strain>
    </source>
</reference>
<comment type="caution">
    <text evidence="1">The sequence shown here is derived from an EMBL/GenBank/DDBJ whole genome shotgun (WGS) entry which is preliminary data.</text>
</comment>